<dbReference type="Pfam" id="PF02627">
    <property type="entry name" value="CMD"/>
    <property type="match status" value="1"/>
</dbReference>
<proteinExistence type="predicted"/>
<dbReference type="NCBIfam" id="TIGR00778">
    <property type="entry name" value="ahpD_dom"/>
    <property type="match status" value="1"/>
</dbReference>
<dbReference type="Proteomes" id="UP001232445">
    <property type="component" value="Unassembled WGS sequence"/>
</dbReference>
<dbReference type="InterPro" id="IPR004675">
    <property type="entry name" value="AhpD_core"/>
</dbReference>
<evidence type="ECO:0000313" key="2">
    <source>
        <dbReference type="EMBL" id="MDQ0338238.1"/>
    </source>
</evidence>
<gene>
    <name evidence="2" type="ORF">J2S00_001022</name>
</gene>
<dbReference type="EMBL" id="JAUSUQ010000003">
    <property type="protein sequence ID" value="MDQ0338238.1"/>
    <property type="molecule type" value="Genomic_DNA"/>
</dbReference>
<dbReference type="SUPFAM" id="SSF69118">
    <property type="entry name" value="AhpD-like"/>
    <property type="match status" value="1"/>
</dbReference>
<keyword evidence="3" id="KW-1185">Reference proteome</keyword>
<comment type="caution">
    <text evidence="2">The sequence shown here is derived from an EMBL/GenBank/DDBJ whole genome shotgun (WGS) entry which is preliminary data.</text>
</comment>
<dbReference type="InterPro" id="IPR029032">
    <property type="entry name" value="AhpD-like"/>
</dbReference>
<evidence type="ECO:0000313" key="3">
    <source>
        <dbReference type="Proteomes" id="UP001232445"/>
    </source>
</evidence>
<accession>A0ABU0CQ65</accession>
<dbReference type="PANTHER" id="PTHR33930:SF2">
    <property type="entry name" value="BLR3452 PROTEIN"/>
    <property type="match status" value="1"/>
</dbReference>
<feature type="domain" description="Carboxymuconolactone decarboxylase-like" evidence="1">
    <location>
        <begin position="34"/>
        <end position="115"/>
    </location>
</feature>
<reference evidence="2 3" key="1">
    <citation type="submission" date="2023-07" db="EMBL/GenBank/DDBJ databases">
        <title>Genomic Encyclopedia of Type Strains, Phase IV (KMG-IV): sequencing the most valuable type-strain genomes for metagenomic binning, comparative biology and taxonomic classification.</title>
        <authorList>
            <person name="Goeker M."/>
        </authorList>
    </citation>
    <scope>NUCLEOTIDE SEQUENCE [LARGE SCALE GENOMIC DNA]</scope>
    <source>
        <strain evidence="2 3">DSM 17740</strain>
    </source>
</reference>
<name>A0ABU0CQ65_9BACI</name>
<dbReference type="InterPro" id="IPR003779">
    <property type="entry name" value="CMD-like"/>
</dbReference>
<dbReference type="PANTHER" id="PTHR33930">
    <property type="entry name" value="ALKYL HYDROPEROXIDE REDUCTASE AHPD"/>
    <property type="match status" value="1"/>
</dbReference>
<dbReference type="Gene3D" id="1.20.1290.10">
    <property type="entry name" value="AhpD-like"/>
    <property type="match status" value="1"/>
</dbReference>
<organism evidence="2 3">
    <name type="scientific">Caldalkalibacillus uzonensis</name>
    <dbReference type="NCBI Taxonomy" id="353224"/>
    <lineage>
        <taxon>Bacteria</taxon>
        <taxon>Bacillati</taxon>
        <taxon>Bacillota</taxon>
        <taxon>Bacilli</taxon>
        <taxon>Bacillales</taxon>
        <taxon>Bacillaceae</taxon>
        <taxon>Caldalkalibacillus</taxon>
    </lineage>
</organism>
<sequence>MNTEQMENGNYSTEIEAFIHEYKAGLADLKEKLPEVVDQYHAFTGACFKKGKLDQKTKHLIALGIGLATQDEYCIMYHTQEALQKGASDAEILEALGVSAALTGGIAMSHGATLVQACLEELPHRKH</sequence>
<protein>
    <submittedName>
        <fullName evidence="2">AhpD family alkylhydroperoxidase</fullName>
    </submittedName>
</protein>
<evidence type="ECO:0000259" key="1">
    <source>
        <dbReference type="Pfam" id="PF02627"/>
    </source>
</evidence>